<dbReference type="PANTHER" id="PTHR10972:SF141">
    <property type="entry name" value="OXYSTEROL-BINDING PROTEIN"/>
    <property type="match status" value="1"/>
</dbReference>
<sequence length="270" mass="30282">MLNRKKRRSKKKAYNSSQFYDSQIDSTDSSFKMSDPNDMCQAFEGQLYKYTNVMKGYQYRWFILDPKKGVLNYYLNESETKQQPRGSINLLAAVISPSDEDSHTFTVNSINGESFKLKASDARARQEWVNKLRAAVELHAVAIAQKNPPLTTRDPFIGYRSQSSGVLSGSSSSPCSVAIADAFNSVREHLSQVEFSNESLIKAIEELPANGSSLKHVDTDLLLLKAASQAMCSSLNECTMILQQSIYPFPNSQYPTLSRNTMSSISQRKR</sequence>
<evidence type="ECO:0000313" key="5">
    <source>
        <dbReference type="EMBL" id="CAH0391721.1"/>
    </source>
</evidence>
<evidence type="ECO:0000313" key="6">
    <source>
        <dbReference type="Proteomes" id="UP001152759"/>
    </source>
</evidence>
<proteinExistence type="predicted"/>
<gene>
    <name evidence="5" type="ORF">BEMITA_LOCUS10314</name>
</gene>
<dbReference type="AlphaFoldDB" id="A0A9P0AH77"/>
<keyword evidence="1" id="KW-0813">Transport</keyword>
<feature type="domain" description="PH" evidence="4">
    <location>
        <begin position="40"/>
        <end position="137"/>
    </location>
</feature>
<evidence type="ECO:0000256" key="3">
    <source>
        <dbReference type="ARBA" id="ARBA00023121"/>
    </source>
</evidence>
<dbReference type="Gene3D" id="2.30.29.30">
    <property type="entry name" value="Pleckstrin-homology domain (PH domain)/Phosphotyrosine-binding domain (PTB)"/>
    <property type="match status" value="1"/>
</dbReference>
<dbReference type="PANTHER" id="PTHR10972">
    <property type="entry name" value="OXYSTEROL-BINDING PROTEIN-RELATED"/>
    <property type="match status" value="1"/>
</dbReference>
<keyword evidence="2" id="KW-0445">Lipid transport</keyword>
<organism evidence="5 6">
    <name type="scientific">Bemisia tabaci</name>
    <name type="common">Sweetpotato whitefly</name>
    <name type="synonym">Aleurodes tabaci</name>
    <dbReference type="NCBI Taxonomy" id="7038"/>
    <lineage>
        <taxon>Eukaryota</taxon>
        <taxon>Metazoa</taxon>
        <taxon>Ecdysozoa</taxon>
        <taxon>Arthropoda</taxon>
        <taxon>Hexapoda</taxon>
        <taxon>Insecta</taxon>
        <taxon>Pterygota</taxon>
        <taxon>Neoptera</taxon>
        <taxon>Paraneoptera</taxon>
        <taxon>Hemiptera</taxon>
        <taxon>Sternorrhyncha</taxon>
        <taxon>Aleyrodoidea</taxon>
        <taxon>Aleyrodidae</taxon>
        <taxon>Aleyrodinae</taxon>
        <taxon>Bemisia</taxon>
    </lineage>
</organism>
<keyword evidence="6" id="KW-1185">Reference proteome</keyword>
<dbReference type="PROSITE" id="PS50003">
    <property type="entry name" value="PH_DOMAIN"/>
    <property type="match status" value="1"/>
</dbReference>
<dbReference type="GO" id="GO:0016020">
    <property type="term" value="C:membrane"/>
    <property type="evidence" value="ECO:0007669"/>
    <property type="project" value="TreeGrafter"/>
</dbReference>
<protein>
    <recommendedName>
        <fullName evidence="4">PH domain-containing protein</fullName>
    </recommendedName>
</protein>
<dbReference type="InterPro" id="IPR001849">
    <property type="entry name" value="PH_domain"/>
</dbReference>
<keyword evidence="3" id="KW-0446">Lipid-binding</keyword>
<dbReference type="Proteomes" id="UP001152759">
    <property type="component" value="Chromosome 6"/>
</dbReference>
<dbReference type="KEGG" id="btab:109043577"/>
<reference evidence="5" key="1">
    <citation type="submission" date="2021-12" db="EMBL/GenBank/DDBJ databases">
        <authorList>
            <person name="King R."/>
        </authorList>
    </citation>
    <scope>NUCLEOTIDE SEQUENCE</scope>
</reference>
<dbReference type="GO" id="GO:0005829">
    <property type="term" value="C:cytosol"/>
    <property type="evidence" value="ECO:0007669"/>
    <property type="project" value="TreeGrafter"/>
</dbReference>
<dbReference type="GO" id="GO:0006869">
    <property type="term" value="P:lipid transport"/>
    <property type="evidence" value="ECO:0007669"/>
    <property type="project" value="UniProtKB-KW"/>
</dbReference>
<dbReference type="SUPFAM" id="SSF50729">
    <property type="entry name" value="PH domain-like"/>
    <property type="match status" value="1"/>
</dbReference>
<evidence type="ECO:0000256" key="2">
    <source>
        <dbReference type="ARBA" id="ARBA00023055"/>
    </source>
</evidence>
<dbReference type="EMBL" id="OU963867">
    <property type="protein sequence ID" value="CAH0391721.1"/>
    <property type="molecule type" value="Genomic_DNA"/>
</dbReference>
<dbReference type="CDD" id="cd13291">
    <property type="entry name" value="PH_ORP10_ORP11"/>
    <property type="match status" value="1"/>
</dbReference>
<evidence type="ECO:0000256" key="1">
    <source>
        <dbReference type="ARBA" id="ARBA00022448"/>
    </source>
</evidence>
<dbReference type="GO" id="GO:0032934">
    <property type="term" value="F:sterol binding"/>
    <property type="evidence" value="ECO:0007669"/>
    <property type="project" value="TreeGrafter"/>
</dbReference>
<accession>A0A9P0AH77</accession>
<dbReference type="Pfam" id="PF00169">
    <property type="entry name" value="PH"/>
    <property type="match status" value="1"/>
</dbReference>
<dbReference type="InterPro" id="IPR011993">
    <property type="entry name" value="PH-like_dom_sf"/>
</dbReference>
<dbReference type="InterPro" id="IPR000648">
    <property type="entry name" value="Oxysterol-bd"/>
</dbReference>
<evidence type="ECO:0000259" key="4">
    <source>
        <dbReference type="PROSITE" id="PS50003"/>
    </source>
</evidence>
<dbReference type="OrthoDB" id="48057at2759"/>
<dbReference type="SMART" id="SM00233">
    <property type="entry name" value="PH"/>
    <property type="match status" value="1"/>
</dbReference>
<name>A0A9P0AH77_BEMTA</name>